<keyword evidence="2" id="KW-1185">Reference proteome</keyword>
<sequence>MSRFVLVGRWFGEVGDLNRVFRGVVEEPADTGLEIGHPVSVTFDMGTPTVRVTSPQAHGRYSLEGMPSTDFVLVSFLCQDRQVGGEARLEEEEQRWGGEIYRGASD</sequence>
<dbReference type="Proteomes" id="UP000192582">
    <property type="component" value="Unassembled WGS sequence"/>
</dbReference>
<gene>
    <name evidence="1" type="ORF">SAMN00790413_01304</name>
</gene>
<accession>A0A1W1VEE6</accession>
<evidence type="ECO:0000313" key="2">
    <source>
        <dbReference type="Proteomes" id="UP000192582"/>
    </source>
</evidence>
<proteinExistence type="predicted"/>
<dbReference type="EMBL" id="FWWU01000009">
    <property type="protein sequence ID" value="SMB91807.1"/>
    <property type="molecule type" value="Genomic_DNA"/>
</dbReference>
<reference evidence="1 2" key="1">
    <citation type="submission" date="2017-04" db="EMBL/GenBank/DDBJ databases">
        <authorList>
            <person name="Afonso C.L."/>
            <person name="Miller P.J."/>
            <person name="Scott M.A."/>
            <person name="Spackman E."/>
            <person name="Goraichik I."/>
            <person name="Dimitrov K.M."/>
            <person name="Suarez D.L."/>
            <person name="Swayne D.E."/>
        </authorList>
    </citation>
    <scope>NUCLEOTIDE SEQUENCE [LARGE SCALE GENOMIC DNA]</scope>
    <source>
        <strain evidence="1 2">KR-140</strain>
    </source>
</reference>
<name>A0A1W1VEE6_9DEIO</name>
<dbReference type="AlphaFoldDB" id="A0A1W1VEE6"/>
<organism evidence="1 2">
    <name type="scientific">Deinococcus hopiensis KR-140</name>
    <dbReference type="NCBI Taxonomy" id="695939"/>
    <lineage>
        <taxon>Bacteria</taxon>
        <taxon>Thermotogati</taxon>
        <taxon>Deinococcota</taxon>
        <taxon>Deinococci</taxon>
        <taxon>Deinococcales</taxon>
        <taxon>Deinococcaceae</taxon>
        <taxon>Deinococcus</taxon>
    </lineage>
</organism>
<evidence type="ECO:0000313" key="1">
    <source>
        <dbReference type="EMBL" id="SMB91807.1"/>
    </source>
</evidence>
<dbReference type="RefSeq" id="WP_139806896.1">
    <property type="nucleotide sequence ID" value="NZ_FWWU01000009.1"/>
</dbReference>
<dbReference type="OrthoDB" id="72422at2"/>
<protein>
    <submittedName>
        <fullName evidence="1">Uncharacterized protein</fullName>
    </submittedName>
</protein>